<dbReference type="Proteomes" id="UP000789396">
    <property type="component" value="Unassembled WGS sequence"/>
</dbReference>
<sequence>MFYERLKTLKEIAEQSTARKLEEYDRLIKEAKNDRERLEVYERKLITLTAQLGLKDDEIKENLTNWQITFSQLKQANLQIKQITDQLSILEADKAELQAENNSKARQITNYQTTQLELRQQLEAKDKEIQTEINKKRNAEDQRDQLTNENHTLKNN</sequence>
<protein>
    <submittedName>
        <fullName evidence="2">1436_t:CDS:1</fullName>
    </submittedName>
</protein>
<dbReference type="EMBL" id="CAJVPZ010044753">
    <property type="protein sequence ID" value="CAG8768050.1"/>
    <property type="molecule type" value="Genomic_DNA"/>
</dbReference>
<feature type="compositionally biased region" description="Basic and acidic residues" evidence="1">
    <location>
        <begin position="133"/>
        <end position="146"/>
    </location>
</feature>
<evidence type="ECO:0000313" key="2">
    <source>
        <dbReference type="EMBL" id="CAG8768050.1"/>
    </source>
</evidence>
<comment type="caution">
    <text evidence="2">The sequence shown here is derived from an EMBL/GenBank/DDBJ whole genome shotgun (WGS) entry which is preliminary data.</text>
</comment>
<reference evidence="2" key="1">
    <citation type="submission" date="2021-06" db="EMBL/GenBank/DDBJ databases">
        <authorList>
            <person name="Kallberg Y."/>
            <person name="Tangrot J."/>
            <person name="Rosling A."/>
        </authorList>
    </citation>
    <scope>NUCLEOTIDE SEQUENCE</scope>
    <source>
        <strain evidence="2">IN212</strain>
    </source>
</reference>
<keyword evidence="3" id="KW-1185">Reference proteome</keyword>
<evidence type="ECO:0000256" key="1">
    <source>
        <dbReference type="SAM" id="MobiDB-lite"/>
    </source>
</evidence>
<name>A0A9N9J6G5_9GLOM</name>
<evidence type="ECO:0000313" key="3">
    <source>
        <dbReference type="Proteomes" id="UP000789396"/>
    </source>
</evidence>
<accession>A0A9N9J6G5</accession>
<dbReference type="AlphaFoldDB" id="A0A9N9J6G5"/>
<feature type="compositionally biased region" description="Polar residues" evidence="1">
    <location>
        <begin position="147"/>
        <end position="156"/>
    </location>
</feature>
<feature type="region of interest" description="Disordered" evidence="1">
    <location>
        <begin position="133"/>
        <end position="156"/>
    </location>
</feature>
<gene>
    <name evidence="2" type="ORF">RFULGI_LOCUS14847</name>
</gene>
<proteinExistence type="predicted"/>
<organism evidence="2 3">
    <name type="scientific">Racocetra fulgida</name>
    <dbReference type="NCBI Taxonomy" id="60492"/>
    <lineage>
        <taxon>Eukaryota</taxon>
        <taxon>Fungi</taxon>
        <taxon>Fungi incertae sedis</taxon>
        <taxon>Mucoromycota</taxon>
        <taxon>Glomeromycotina</taxon>
        <taxon>Glomeromycetes</taxon>
        <taxon>Diversisporales</taxon>
        <taxon>Gigasporaceae</taxon>
        <taxon>Racocetra</taxon>
    </lineage>
</organism>